<dbReference type="EMBL" id="CP035491">
    <property type="protein sequence ID" value="QAY73519.1"/>
    <property type="molecule type" value="Genomic_DNA"/>
</dbReference>
<dbReference type="InterPro" id="IPR011639">
    <property type="entry name" value="MethylTrfase_TaqI-like_dom"/>
</dbReference>
<dbReference type="SUPFAM" id="SSF53335">
    <property type="entry name" value="S-adenosyl-L-methionine-dependent methyltransferases"/>
    <property type="match status" value="1"/>
</dbReference>
<evidence type="ECO:0000313" key="7">
    <source>
        <dbReference type="EMBL" id="QAY73519.1"/>
    </source>
</evidence>
<feature type="domain" description="Type II methyltransferase M.TaqI-like" evidence="6">
    <location>
        <begin position="108"/>
        <end position="308"/>
    </location>
</feature>
<dbReference type="PROSITE" id="PS00092">
    <property type="entry name" value="N6_MTASE"/>
    <property type="match status" value="1"/>
</dbReference>
<dbReference type="PANTHER" id="PTHR33841:SF1">
    <property type="entry name" value="DNA METHYLTRANSFERASE A"/>
    <property type="match status" value="1"/>
</dbReference>
<protein>
    <recommendedName>
        <fullName evidence="1">site-specific DNA-methyltransferase (adenine-specific)</fullName>
        <ecNumber evidence="1">2.1.1.72</ecNumber>
    </recommendedName>
</protein>
<evidence type="ECO:0000259" key="6">
    <source>
        <dbReference type="Pfam" id="PF07669"/>
    </source>
</evidence>
<dbReference type="RefSeq" id="WP_129190862.1">
    <property type="nucleotide sequence ID" value="NZ_CP035491.1"/>
</dbReference>
<name>A0A4P6FGF1_9MICO</name>
<dbReference type="PANTHER" id="PTHR33841">
    <property type="entry name" value="DNA METHYLTRANSFERASE YEEA-RELATED"/>
    <property type="match status" value="1"/>
</dbReference>
<keyword evidence="7" id="KW-0378">Hydrolase</keyword>
<dbReference type="GO" id="GO:0003676">
    <property type="term" value="F:nucleic acid binding"/>
    <property type="evidence" value="ECO:0007669"/>
    <property type="project" value="InterPro"/>
</dbReference>
<organism evidence="7 8">
    <name type="scientific">Agromyces protaetiae</name>
    <dbReference type="NCBI Taxonomy" id="2509455"/>
    <lineage>
        <taxon>Bacteria</taxon>
        <taxon>Bacillati</taxon>
        <taxon>Actinomycetota</taxon>
        <taxon>Actinomycetes</taxon>
        <taxon>Micrococcales</taxon>
        <taxon>Microbacteriaceae</taxon>
        <taxon>Agromyces</taxon>
    </lineage>
</organism>
<dbReference type="AlphaFoldDB" id="A0A4P6FGF1"/>
<dbReference type="OrthoDB" id="9782445at2"/>
<dbReference type="GO" id="GO:0032259">
    <property type="term" value="P:methylation"/>
    <property type="evidence" value="ECO:0007669"/>
    <property type="project" value="UniProtKB-KW"/>
</dbReference>
<dbReference type="InterPro" id="IPR029063">
    <property type="entry name" value="SAM-dependent_MTases_sf"/>
</dbReference>
<gene>
    <name evidence="7" type="ORF">ET445_09395</name>
</gene>
<dbReference type="Gene3D" id="3.40.50.150">
    <property type="entry name" value="Vaccinia Virus protein VP39"/>
    <property type="match status" value="1"/>
</dbReference>
<dbReference type="PRINTS" id="PR00507">
    <property type="entry name" value="N12N6MTFRASE"/>
</dbReference>
<keyword evidence="8" id="KW-1185">Reference proteome</keyword>
<evidence type="ECO:0000256" key="3">
    <source>
        <dbReference type="ARBA" id="ARBA00022679"/>
    </source>
</evidence>
<dbReference type="Proteomes" id="UP000291259">
    <property type="component" value="Chromosome"/>
</dbReference>
<dbReference type="EC" id="2.1.1.72" evidence="1"/>
<reference evidence="7 8" key="1">
    <citation type="submission" date="2019-01" db="EMBL/GenBank/DDBJ databases">
        <title>Genome sequencing of strain FW100M-8.</title>
        <authorList>
            <person name="Heo J."/>
            <person name="Kim S.-J."/>
            <person name="Kim J.-S."/>
            <person name="Hong S.-B."/>
            <person name="Kwon S.-W."/>
        </authorList>
    </citation>
    <scope>NUCLEOTIDE SEQUENCE [LARGE SCALE GENOMIC DNA]</scope>
    <source>
        <strain evidence="7 8">FW100M-8</strain>
    </source>
</reference>
<evidence type="ECO:0000256" key="5">
    <source>
        <dbReference type="ARBA" id="ARBA00047942"/>
    </source>
</evidence>
<evidence type="ECO:0000256" key="2">
    <source>
        <dbReference type="ARBA" id="ARBA00022603"/>
    </source>
</evidence>
<dbReference type="InterPro" id="IPR050953">
    <property type="entry name" value="N4_N6_ade-DNA_methylase"/>
</dbReference>
<dbReference type="GO" id="GO:0004519">
    <property type="term" value="F:endonuclease activity"/>
    <property type="evidence" value="ECO:0007669"/>
    <property type="project" value="UniProtKB-KW"/>
</dbReference>
<keyword evidence="2" id="KW-0489">Methyltransferase</keyword>
<evidence type="ECO:0000256" key="1">
    <source>
        <dbReference type="ARBA" id="ARBA00011900"/>
    </source>
</evidence>
<accession>A0A4P6FGF1</accession>
<evidence type="ECO:0000256" key="4">
    <source>
        <dbReference type="ARBA" id="ARBA00022691"/>
    </source>
</evidence>
<dbReference type="REBASE" id="297847">
    <property type="entry name" value="M.AspM8ORF9395P"/>
</dbReference>
<keyword evidence="7" id="KW-0540">Nuclease</keyword>
<dbReference type="GO" id="GO:0006304">
    <property type="term" value="P:DNA modification"/>
    <property type="evidence" value="ECO:0007669"/>
    <property type="project" value="InterPro"/>
</dbReference>
<sequence length="564" mass="62772">MSTATDASGKASFALRGHNPDVLTCIANLSNDEVFTPPELANQMLDTLEKAWAESNGGASIWSDPNVTFLDPFTKSGVFLREITARLTERLADAIPDLQERVDHILTKQVFGIGITQLTALLARRSVYCSKDATGSHSIAKSFDRDWGNIWFERTEHTWVGRKRVFRVHPTTGREVSVELRGTGKCKYCGAGGEYDRAEVLETHAYAFIHTDDINARINELFGAELQFDVIIGNPPYQLGDGGFGTSAAPIYQEFVEQAKALDPRFLSMIIPSRWFAGGKGLDDFRESMLTDDRLRSIDDYLSASDVFPGVGLKGGVCHFLWNRDHPGDSRVSTHFAGWEDSVAVRPLLEPGADVFIRFNEGLSILKKVMAVERRDETSLSLPEQKRFERLVSSRKPFGLETTFKGKVTAADGDLRVFQNGGIGHIPRVDVPSGVQYIDKWKLFAGYAAPGTGNKDSYPHRIIGTPFLGEPGEISSETYLCIGPFESKPEAQSALSYISCRLTRLLILLHKPSQHVTRKVYAFVPTQDWTKEWTDEELYAKYGLSEDEIAFVEKLVRPMDVADA</sequence>
<keyword evidence="7" id="KW-0255">Endonuclease</keyword>
<dbReference type="Pfam" id="PF07669">
    <property type="entry name" value="Eco57I"/>
    <property type="match status" value="1"/>
</dbReference>
<keyword evidence="3" id="KW-0808">Transferase</keyword>
<dbReference type="KEGG" id="agf:ET445_09395"/>
<keyword evidence="4" id="KW-0949">S-adenosyl-L-methionine</keyword>
<comment type="catalytic activity">
    <reaction evidence="5">
        <text>a 2'-deoxyadenosine in DNA + S-adenosyl-L-methionine = an N(6)-methyl-2'-deoxyadenosine in DNA + S-adenosyl-L-homocysteine + H(+)</text>
        <dbReference type="Rhea" id="RHEA:15197"/>
        <dbReference type="Rhea" id="RHEA-COMP:12418"/>
        <dbReference type="Rhea" id="RHEA-COMP:12419"/>
        <dbReference type="ChEBI" id="CHEBI:15378"/>
        <dbReference type="ChEBI" id="CHEBI:57856"/>
        <dbReference type="ChEBI" id="CHEBI:59789"/>
        <dbReference type="ChEBI" id="CHEBI:90615"/>
        <dbReference type="ChEBI" id="CHEBI:90616"/>
        <dbReference type="EC" id="2.1.1.72"/>
    </reaction>
</comment>
<proteinExistence type="predicted"/>
<dbReference type="InterPro" id="IPR002052">
    <property type="entry name" value="DNA_methylase_N6_adenine_CS"/>
</dbReference>
<dbReference type="GO" id="GO:0009007">
    <property type="term" value="F:site-specific DNA-methyltransferase (adenine-specific) activity"/>
    <property type="evidence" value="ECO:0007669"/>
    <property type="project" value="UniProtKB-EC"/>
</dbReference>
<evidence type="ECO:0000313" key="8">
    <source>
        <dbReference type="Proteomes" id="UP000291259"/>
    </source>
</evidence>